<evidence type="ECO:0000256" key="1">
    <source>
        <dbReference type="ARBA" id="ARBA00008075"/>
    </source>
</evidence>
<evidence type="ECO:0000256" key="6">
    <source>
        <dbReference type="PROSITE-ProRule" id="PRU00221"/>
    </source>
</evidence>
<organism evidence="9 10">
    <name type="scientific">Cylindrobasidium torrendii FP15055 ss-10</name>
    <dbReference type="NCBI Taxonomy" id="1314674"/>
    <lineage>
        <taxon>Eukaryota</taxon>
        <taxon>Fungi</taxon>
        <taxon>Dikarya</taxon>
        <taxon>Basidiomycota</taxon>
        <taxon>Agaricomycotina</taxon>
        <taxon>Agaricomycetes</taxon>
        <taxon>Agaricomycetidae</taxon>
        <taxon>Agaricales</taxon>
        <taxon>Marasmiineae</taxon>
        <taxon>Physalacriaceae</taxon>
        <taxon>Cylindrobasidium</taxon>
    </lineage>
</organism>
<dbReference type="Proteomes" id="UP000054007">
    <property type="component" value="Unassembled WGS sequence"/>
</dbReference>
<evidence type="ECO:0000256" key="8">
    <source>
        <dbReference type="SAM" id="Phobius"/>
    </source>
</evidence>
<dbReference type="SUPFAM" id="SSF50978">
    <property type="entry name" value="WD40 repeat-like"/>
    <property type="match status" value="1"/>
</dbReference>
<keyword evidence="8" id="KW-1133">Transmembrane helix</keyword>
<evidence type="ECO:0000256" key="4">
    <source>
        <dbReference type="ARBA" id="ARBA00023015"/>
    </source>
</evidence>
<feature type="repeat" description="WD" evidence="6">
    <location>
        <begin position="54"/>
        <end position="88"/>
    </location>
</feature>
<protein>
    <submittedName>
        <fullName evidence="9">Uncharacterized protein</fullName>
    </submittedName>
</protein>
<dbReference type="PANTHER" id="PTHR10253">
    <property type="entry name" value="POLYCOMB PROTEIN"/>
    <property type="match status" value="1"/>
</dbReference>
<keyword evidence="10" id="KW-1185">Reference proteome</keyword>
<sequence>MADIQPKGISFLPADGVRATWTVRTPDMTVFLILAYGLLIYVFDVETKRFITTLRGHGNTITSLALDATKPNIFASTSRDFSTRIYDLGQPPRQSSDPVPTRHRGRVSVPSEALGHDVAGGEGDPMGVGRCILVLMGQGYSDNAFPVLQADFHPTLPLIATCCMDRTVRIWHIPACLPSRPLRQIHRPLFSSANIHPSAPLSIHWAGIDILCSHAAPIEKRYTEKEQGCLYVWKWLALSTYFPEGWEDEDQTRILCPSSAKVCAFHS</sequence>
<keyword evidence="5" id="KW-0804">Transcription</keyword>
<keyword evidence="3" id="KW-0677">Repeat</keyword>
<gene>
    <name evidence="9" type="ORF">CYLTODRAFT_346834</name>
</gene>
<evidence type="ECO:0000313" key="9">
    <source>
        <dbReference type="EMBL" id="KIY71006.1"/>
    </source>
</evidence>
<dbReference type="EMBL" id="KN880460">
    <property type="protein sequence ID" value="KIY71006.1"/>
    <property type="molecule type" value="Genomic_DNA"/>
</dbReference>
<dbReference type="SMART" id="SM00320">
    <property type="entry name" value="WD40"/>
    <property type="match status" value="2"/>
</dbReference>
<keyword evidence="2 6" id="KW-0853">WD repeat</keyword>
<feature type="region of interest" description="Disordered" evidence="7">
    <location>
        <begin position="86"/>
        <end position="105"/>
    </location>
</feature>
<dbReference type="InterPro" id="IPR015943">
    <property type="entry name" value="WD40/YVTN_repeat-like_dom_sf"/>
</dbReference>
<keyword evidence="8" id="KW-0472">Membrane</keyword>
<dbReference type="STRING" id="1314674.A0A0D7BN44"/>
<dbReference type="OrthoDB" id="7318948at2759"/>
<dbReference type="InterPro" id="IPR051243">
    <property type="entry name" value="PcG_WD-repeat"/>
</dbReference>
<keyword evidence="8" id="KW-0812">Transmembrane</keyword>
<dbReference type="Gene3D" id="2.130.10.10">
    <property type="entry name" value="YVTN repeat-like/Quinoprotein amine dehydrogenase"/>
    <property type="match status" value="1"/>
</dbReference>
<dbReference type="Pfam" id="PF00400">
    <property type="entry name" value="WD40"/>
    <property type="match status" value="2"/>
</dbReference>
<dbReference type="AlphaFoldDB" id="A0A0D7BN44"/>
<evidence type="ECO:0000256" key="5">
    <source>
        <dbReference type="ARBA" id="ARBA00023163"/>
    </source>
</evidence>
<name>A0A0D7BN44_9AGAR</name>
<proteinExistence type="inferred from homology"/>
<reference evidence="9 10" key="1">
    <citation type="journal article" date="2015" name="Fungal Genet. Biol.">
        <title>Evolution of novel wood decay mechanisms in Agaricales revealed by the genome sequences of Fistulina hepatica and Cylindrobasidium torrendii.</title>
        <authorList>
            <person name="Floudas D."/>
            <person name="Held B.W."/>
            <person name="Riley R."/>
            <person name="Nagy L.G."/>
            <person name="Koehler G."/>
            <person name="Ransdell A.S."/>
            <person name="Younus H."/>
            <person name="Chow J."/>
            <person name="Chiniquy J."/>
            <person name="Lipzen A."/>
            <person name="Tritt A."/>
            <person name="Sun H."/>
            <person name="Haridas S."/>
            <person name="LaButti K."/>
            <person name="Ohm R.A."/>
            <person name="Kues U."/>
            <person name="Blanchette R.A."/>
            <person name="Grigoriev I.V."/>
            <person name="Minto R.E."/>
            <person name="Hibbett D.S."/>
        </authorList>
    </citation>
    <scope>NUCLEOTIDE SEQUENCE [LARGE SCALE GENOMIC DNA]</scope>
    <source>
        <strain evidence="9 10">FP15055 ss-10</strain>
    </source>
</reference>
<accession>A0A0D7BN44</accession>
<dbReference type="InterPro" id="IPR036322">
    <property type="entry name" value="WD40_repeat_dom_sf"/>
</dbReference>
<evidence type="ECO:0000313" key="10">
    <source>
        <dbReference type="Proteomes" id="UP000054007"/>
    </source>
</evidence>
<dbReference type="PROSITE" id="PS50082">
    <property type="entry name" value="WD_REPEATS_2"/>
    <property type="match status" value="1"/>
</dbReference>
<keyword evidence="4" id="KW-0805">Transcription regulation</keyword>
<dbReference type="InterPro" id="IPR001680">
    <property type="entry name" value="WD40_rpt"/>
</dbReference>
<evidence type="ECO:0000256" key="3">
    <source>
        <dbReference type="ARBA" id="ARBA00022737"/>
    </source>
</evidence>
<evidence type="ECO:0000256" key="7">
    <source>
        <dbReference type="SAM" id="MobiDB-lite"/>
    </source>
</evidence>
<feature type="transmembrane region" description="Helical" evidence="8">
    <location>
        <begin position="28"/>
        <end position="45"/>
    </location>
</feature>
<evidence type="ECO:0000256" key="2">
    <source>
        <dbReference type="ARBA" id="ARBA00022574"/>
    </source>
</evidence>
<comment type="similarity">
    <text evidence="1">Belongs to the WD repeat ESC family.</text>
</comment>